<feature type="non-terminal residue" evidence="1">
    <location>
        <position position="1"/>
    </location>
</feature>
<dbReference type="EMBL" id="NIXT01004560">
    <property type="protein sequence ID" value="OXE28252.1"/>
    <property type="molecule type" value="Genomic_DNA"/>
</dbReference>
<feature type="non-terminal residue" evidence="1">
    <location>
        <position position="89"/>
    </location>
</feature>
<reference evidence="1 2" key="1">
    <citation type="journal article" date="2017" name="Appl. Environ. Microbiol.">
        <title>Parallel evolution of two clades of a major Atlantic endemic Vibrio parahaemolyticus pathogen lineage by independent acquisition of related pathogenicity islands.</title>
        <authorList>
            <person name="Xu F."/>
            <person name="Gonzalez-Escalona N."/>
            <person name="Drees K.P."/>
            <person name="Sebra R.P."/>
            <person name="Cooper V.S."/>
            <person name="Jones S.H."/>
            <person name="Whistler C.A."/>
        </authorList>
    </citation>
    <scope>NUCLEOTIDE SEQUENCE [LARGE SCALE GENOMIC DNA]</scope>
    <source>
        <strain evidence="1 2">MAVP-3</strain>
    </source>
</reference>
<evidence type="ECO:0000313" key="2">
    <source>
        <dbReference type="Proteomes" id="UP000214596"/>
    </source>
</evidence>
<protein>
    <recommendedName>
        <fullName evidence="3">DUF11 domain-containing protein</fullName>
    </recommendedName>
</protein>
<proteinExistence type="predicted"/>
<name>A0A227J062_VIBPH</name>
<evidence type="ECO:0008006" key="3">
    <source>
        <dbReference type="Google" id="ProtNLM"/>
    </source>
</evidence>
<gene>
    <name evidence="1" type="ORF">CA163_34890</name>
</gene>
<sequence length="89" mass="9288">DLSVENAELSVGGYITYTIKATVANDLVSDITTKASALTRDGPVESNVLVTPPATPNVTLTHTLLSSTPYLINGKLNFEIKVSNNGGAI</sequence>
<comment type="caution">
    <text evidence="1">The sequence shown here is derived from an EMBL/GenBank/DDBJ whole genome shotgun (WGS) entry which is preliminary data.</text>
</comment>
<dbReference type="Proteomes" id="UP000214596">
    <property type="component" value="Unassembled WGS sequence"/>
</dbReference>
<accession>A0A227J062</accession>
<dbReference type="AlphaFoldDB" id="A0A227J062"/>
<organism evidence="1 2">
    <name type="scientific">Vibrio parahaemolyticus</name>
    <dbReference type="NCBI Taxonomy" id="670"/>
    <lineage>
        <taxon>Bacteria</taxon>
        <taxon>Pseudomonadati</taxon>
        <taxon>Pseudomonadota</taxon>
        <taxon>Gammaproteobacteria</taxon>
        <taxon>Vibrionales</taxon>
        <taxon>Vibrionaceae</taxon>
        <taxon>Vibrio</taxon>
    </lineage>
</organism>
<evidence type="ECO:0000313" key="1">
    <source>
        <dbReference type="EMBL" id="OXE28252.1"/>
    </source>
</evidence>